<feature type="domain" description="Lcl C-terminal" evidence="2">
    <location>
        <begin position="45"/>
        <end position="182"/>
    </location>
</feature>
<keyword evidence="1" id="KW-0732">Signal</keyword>
<organism evidence="3 4">
    <name type="scientific">Candidatus Thiothrix phosphatis</name>
    <dbReference type="NCBI Taxonomy" id="3112415"/>
    <lineage>
        <taxon>Bacteria</taxon>
        <taxon>Pseudomonadati</taxon>
        <taxon>Pseudomonadota</taxon>
        <taxon>Gammaproteobacteria</taxon>
        <taxon>Thiotrichales</taxon>
        <taxon>Thiotrichaceae</taxon>
        <taxon>Thiothrix</taxon>
    </lineage>
</organism>
<evidence type="ECO:0000256" key="1">
    <source>
        <dbReference type="SAM" id="SignalP"/>
    </source>
</evidence>
<dbReference type="InterPro" id="IPR011460">
    <property type="entry name" value="Lcl_C"/>
</dbReference>
<evidence type="ECO:0000313" key="3">
    <source>
        <dbReference type="EMBL" id="MEB4590560.1"/>
    </source>
</evidence>
<dbReference type="Proteomes" id="UP001308005">
    <property type="component" value="Unassembled WGS sequence"/>
</dbReference>
<dbReference type="Pfam" id="PF07603">
    <property type="entry name" value="Lcl_C"/>
    <property type="match status" value="1"/>
</dbReference>
<evidence type="ECO:0000259" key="2">
    <source>
        <dbReference type="Pfam" id="PF07603"/>
    </source>
</evidence>
<name>A0ABU6CUP6_9GAMM</name>
<evidence type="ECO:0000313" key="4">
    <source>
        <dbReference type="Proteomes" id="UP001308005"/>
    </source>
</evidence>
<reference evidence="4" key="1">
    <citation type="submission" date="2023-07" db="EMBL/GenBank/DDBJ databases">
        <title>The carbon used by Thiothrix.</title>
        <authorList>
            <person name="Chen L."/>
        </authorList>
    </citation>
    <scope>NUCLEOTIDE SEQUENCE [LARGE SCALE GENOMIC DNA]</scope>
</reference>
<keyword evidence="4" id="KW-1185">Reference proteome</keyword>
<sequence length="185" mass="19762">MKQRLLTCALWGGLLMAGSTNAQTCTNTNMTESTPTSRYTFGAGGVVTDNTTGLMWKRCLEGQTFSDNGTPSNYLDDACTGSATGLDWQEALGQAQTANAANDGGHNDWRVPNLKELESTVEYCRVGPALNTEVFPGSDDGLWSGSPLTYPGYEPYAWSVLFDGGTDLGGDRNDGRAVRLVRSGQ</sequence>
<accession>A0ABU6CUP6</accession>
<dbReference type="EMBL" id="JAYMYJ010000047">
    <property type="protein sequence ID" value="MEB4590560.1"/>
    <property type="molecule type" value="Genomic_DNA"/>
</dbReference>
<dbReference type="RefSeq" id="WP_324693918.1">
    <property type="nucleotide sequence ID" value="NZ_JAYMYJ010000047.1"/>
</dbReference>
<proteinExistence type="predicted"/>
<feature type="signal peptide" evidence="1">
    <location>
        <begin position="1"/>
        <end position="22"/>
    </location>
</feature>
<protein>
    <submittedName>
        <fullName evidence="3">DUF1566 domain-containing protein</fullName>
    </submittedName>
</protein>
<gene>
    <name evidence="3" type="ORF">VSS37_06175</name>
</gene>
<feature type="chain" id="PRO_5045097457" evidence="1">
    <location>
        <begin position="23"/>
        <end position="185"/>
    </location>
</feature>
<comment type="caution">
    <text evidence="3">The sequence shown here is derived from an EMBL/GenBank/DDBJ whole genome shotgun (WGS) entry which is preliminary data.</text>
</comment>
<dbReference type="PANTHER" id="PTHR35812:SF1">
    <property type="entry name" value="LIPOPROTEIN"/>
    <property type="match status" value="1"/>
</dbReference>
<reference evidence="3 4" key="2">
    <citation type="submission" date="2024-01" db="EMBL/GenBank/DDBJ databases">
        <authorList>
            <person name="Xie X."/>
        </authorList>
    </citation>
    <scope>NUCLEOTIDE SEQUENCE [LARGE SCALE GENOMIC DNA]</scope>
    <source>
        <strain evidence="3">SCUT-1</strain>
    </source>
</reference>
<dbReference type="PANTHER" id="PTHR35812">
    <property type="entry name" value="LIPOPROTEIN"/>
    <property type="match status" value="1"/>
</dbReference>